<evidence type="ECO:0000313" key="3">
    <source>
        <dbReference type="EMBL" id="MPN38665.1"/>
    </source>
</evidence>
<gene>
    <name evidence="3" type="ORF">SDC9_186189</name>
</gene>
<sequence>MVLVCMLAPTFWSVMTVRNTSDNSNLPSATPSFDNRGNLPANSQSNGKEQSLTDYLLENTQEGTYLLATMSSRQASSFILSTGRPVLTFGGFTGSDNAVDVTKLEDMVNSGQLRYVLDSGDLQNKEQIYTWVKENCTVVDLTGINSTSSNSGQNGPGGGFGGQSSTLYDCQ</sequence>
<evidence type="ECO:0000256" key="1">
    <source>
        <dbReference type="SAM" id="MobiDB-lite"/>
    </source>
</evidence>
<name>A0A645HI23_9ZZZZ</name>
<dbReference type="Pfam" id="PF24878">
    <property type="entry name" value="YkcB_C"/>
    <property type="match status" value="1"/>
</dbReference>
<reference evidence="3" key="1">
    <citation type="submission" date="2019-08" db="EMBL/GenBank/DDBJ databases">
        <authorList>
            <person name="Kucharzyk K."/>
            <person name="Murdoch R.W."/>
            <person name="Higgins S."/>
            <person name="Loffler F."/>
        </authorList>
    </citation>
    <scope>NUCLEOTIDE SEQUENCE</scope>
</reference>
<feature type="region of interest" description="Disordered" evidence="1">
    <location>
        <begin position="146"/>
        <end position="171"/>
    </location>
</feature>
<organism evidence="3">
    <name type="scientific">bioreactor metagenome</name>
    <dbReference type="NCBI Taxonomy" id="1076179"/>
    <lineage>
        <taxon>unclassified sequences</taxon>
        <taxon>metagenomes</taxon>
        <taxon>ecological metagenomes</taxon>
    </lineage>
</organism>
<protein>
    <recommendedName>
        <fullName evidence="2">Putative mannosyltransferase YkcA/B-like C-terminal domain-containing protein</fullName>
    </recommendedName>
</protein>
<comment type="caution">
    <text evidence="3">The sequence shown here is derived from an EMBL/GenBank/DDBJ whole genome shotgun (WGS) entry which is preliminary data.</text>
</comment>
<proteinExistence type="predicted"/>
<accession>A0A645HI23</accession>
<dbReference type="EMBL" id="VSSQ01094037">
    <property type="protein sequence ID" value="MPN38665.1"/>
    <property type="molecule type" value="Genomic_DNA"/>
</dbReference>
<dbReference type="InterPro" id="IPR056785">
    <property type="entry name" value="YkcA/B-like_C"/>
</dbReference>
<dbReference type="AlphaFoldDB" id="A0A645HI23"/>
<evidence type="ECO:0000259" key="2">
    <source>
        <dbReference type="Pfam" id="PF24878"/>
    </source>
</evidence>
<feature type="region of interest" description="Disordered" evidence="1">
    <location>
        <begin position="23"/>
        <end position="49"/>
    </location>
</feature>
<feature type="domain" description="Putative mannosyltransferase YkcA/B-like C-terminal" evidence="2">
    <location>
        <begin position="52"/>
        <end position="135"/>
    </location>
</feature>